<comment type="subcellular location">
    <subcellularLocation>
        <location evidence="1">Membrane</location>
    </subcellularLocation>
</comment>
<dbReference type="PANTHER" id="PTHR34001">
    <property type="entry name" value="BLL7405 PROTEIN"/>
    <property type="match status" value="1"/>
</dbReference>
<feature type="signal peptide" evidence="5">
    <location>
        <begin position="1"/>
        <end position="22"/>
    </location>
</feature>
<dbReference type="InterPro" id="IPR051692">
    <property type="entry name" value="OMP-like"/>
</dbReference>
<evidence type="ECO:0000256" key="4">
    <source>
        <dbReference type="ARBA" id="ARBA00038306"/>
    </source>
</evidence>
<proteinExistence type="inferred from homology"/>
<dbReference type="InterPro" id="IPR027385">
    <property type="entry name" value="Beta-barrel_OMP"/>
</dbReference>
<dbReference type="EMBL" id="BAAAEM010000002">
    <property type="protein sequence ID" value="GAA0473705.1"/>
    <property type="molecule type" value="Genomic_DNA"/>
</dbReference>
<accession>A0ABN1ADF4</accession>
<keyword evidence="3" id="KW-0472">Membrane</keyword>
<feature type="domain" description="Outer membrane protein beta-barrel" evidence="6">
    <location>
        <begin position="10"/>
        <end position="230"/>
    </location>
</feature>
<dbReference type="SUPFAM" id="SSF56925">
    <property type="entry name" value="OMPA-like"/>
    <property type="match status" value="1"/>
</dbReference>
<evidence type="ECO:0000256" key="2">
    <source>
        <dbReference type="ARBA" id="ARBA00022729"/>
    </source>
</evidence>
<dbReference type="Pfam" id="PF13505">
    <property type="entry name" value="OMP_b-brl"/>
    <property type="match status" value="1"/>
</dbReference>
<reference evidence="7 8" key="1">
    <citation type="journal article" date="2019" name="Int. J. Syst. Evol. Microbiol.">
        <title>The Global Catalogue of Microorganisms (GCM) 10K type strain sequencing project: providing services to taxonomists for standard genome sequencing and annotation.</title>
        <authorList>
            <consortium name="The Broad Institute Genomics Platform"/>
            <consortium name="The Broad Institute Genome Sequencing Center for Infectious Disease"/>
            <person name="Wu L."/>
            <person name="Ma J."/>
        </authorList>
    </citation>
    <scope>NUCLEOTIDE SEQUENCE [LARGE SCALE GENOMIC DNA]</scope>
    <source>
        <strain evidence="7 8">JCM 14162</strain>
    </source>
</reference>
<comment type="similarity">
    <text evidence="4">Belongs to the Omp25/RopB family.</text>
</comment>
<feature type="chain" id="PRO_5045193245" description="Outer membrane protein beta-barrel domain-containing protein" evidence="5">
    <location>
        <begin position="23"/>
        <end position="230"/>
    </location>
</feature>
<dbReference type="RefSeq" id="WP_229956089.1">
    <property type="nucleotide sequence ID" value="NZ_BAAAEM010000002.1"/>
</dbReference>
<sequence>MKSPLIVSLLAGSIILPAAAQAQEKSPFSGPRIEIIGGYDQLRSGSDVDIDTDNDGIFEDNDLDQSVDGFAYGGAIGYDFDLGSVIFGIEGELMDSTGKQETDEDIAAPFGYRINVKRDIYLGARIGAQVAPRTLLYAKGGYTNTSVESRFQDRIEDDGFDFVFDDTQSIDGFRVGAGIEQLVGPGYVKLEYRYSNYSGLKFDDELFNDNSEIGIDLDRHQVLAGVGIRF</sequence>
<protein>
    <recommendedName>
        <fullName evidence="6">Outer membrane protein beta-barrel domain-containing protein</fullName>
    </recommendedName>
</protein>
<evidence type="ECO:0000313" key="8">
    <source>
        <dbReference type="Proteomes" id="UP001500713"/>
    </source>
</evidence>
<evidence type="ECO:0000313" key="7">
    <source>
        <dbReference type="EMBL" id="GAA0473705.1"/>
    </source>
</evidence>
<evidence type="ECO:0000256" key="3">
    <source>
        <dbReference type="ARBA" id="ARBA00023136"/>
    </source>
</evidence>
<gene>
    <name evidence="7" type="ORF">GCM10009096_13860</name>
</gene>
<evidence type="ECO:0000256" key="1">
    <source>
        <dbReference type="ARBA" id="ARBA00004370"/>
    </source>
</evidence>
<keyword evidence="8" id="KW-1185">Reference proteome</keyword>
<evidence type="ECO:0000256" key="5">
    <source>
        <dbReference type="SAM" id="SignalP"/>
    </source>
</evidence>
<organism evidence="7 8">
    <name type="scientific">Parasphingorhabdus litoris</name>
    <dbReference type="NCBI Taxonomy" id="394733"/>
    <lineage>
        <taxon>Bacteria</taxon>
        <taxon>Pseudomonadati</taxon>
        <taxon>Pseudomonadota</taxon>
        <taxon>Alphaproteobacteria</taxon>
        <taxon>Sphingomonadales</taxon>
        <taxon>Sphingomonadaceae</taxon>
        <taxon>Parasphingorhabdus</taxon>
    </lineage>
</organism>
<dbReference type="PANTHER" id="PTHR34001:SF3">
    <property type="entry name" value="BLL7405 PROTEIN"/>
    <property type="match status" value="1"/>
</dbReference>
<dbReference type="InterPro" id="IPR011250">
    <property type="entry name" value="OMP/PagP_B-barrel"/>
</dbReference>
<name>A0ABN1ADF4_9SPHN</name>
<dbReference type="Proteomes" id="UP001500713">
    <property type="component" value="Unassembled WGS sequence"/>
</dbReference>
<evidence type="ECO:0000259" key="6">
    <source>
        <dbReference type="Pfam" id="PF13505"/>
    </source>
</evidence>
<comment type="caution">
    <text evidence="7">The sequence shown here is derived from an EMBL/GenBank/DDBJ whole genome shotgun (WGS) entry which is preliminary data.</text>
</comment>
<dbReference type="Gene3D" id="2.40.160.20">
    <property type="match status" value="1"/>
</dbReference>
<keyword evidence="2 5" id="KW-0732">Signal</keyword>